<reference evidence="6 7" key="1">
    <citation type="journal article" date="2021" name="Sci. Rep.">
        <title>The genome of the diatom Chaetoceros tenuissimus carries an ancient integrated fragment of an extant virus.</title>
        <authorList>
            <person name="Hongo Y."/>
            <person name="Kimura K."/>
            <person name="Takaki Y."/>
            <person name="Yoshida Y."/>
            <person name="Baba S."/>
            <person name="Kobayashi G."/>
            <person name="Nagasaki K."/>
            <person name="Hano T."/>
            <person name="Tomaru Y."/>
        </authorList>
    </citation>
    <scope>NUCLEOTIDE SEQUENCE [LARGE SCALE GENOMIC DNA]</scope>
    <source>
        <strain evidence="6 7">NIES-3715</strain>
    </source>
</reference>
<dbReference type="GO" id="GO:0071051">
    <property type="term" value="P:poly(A)-dependent snoRNA 3'-end processing"/>
    <property type="evidence" value="ECO:0007669"/>
    <property type="project" value="TreeGrafter"/>
</dbReference>
<dbReference type="AlphaFoldDB" id="A0AAD3HAU6"/>
<keyword evidence="7" id="KW-1185">Reference proteome</keyword>
<keyword evidence="4" id="KW-0472">Membrane</keyword>
<dbReference type="GO" id="GO:0000467">
    <property type="term" value="P:exonucleolytic trimming to generate mature 3'-end of 5.8S rRNA from tricistronic rRNA transcript (SSU-rRNA, 5.8S rRNA, LSU-rRNA)"/>
    <property type="evidence" value="ECO:0007669"/>
    <property type="project" value="InterPro"/>
</dbReference>
<dbReference type="GO" id="GO:0071035">
    <property type="term" value="P:nuclear polyadenylation-dependent rRNA catabolic process"/>
    <property type="evidence" value="ECO:0007669"/>
    <property type="project" value="TreeGrafter"/>
</dbReference>
<dbReference type="GO" id="GO:0071037">
    <property type="term" value="P:nuclear polyadenylation-dependent snRNA catabolic process"/>
    <property type="evidence" value="ECO:0007669"/>
    <property type="project" value="TreeGrafter"/>
</dbReference>
<dbReference type="PANTHER" id="PTHR12124:SF47">
    <property type="entry name" value="EXOSOME COMPONENT 10"/>
    <property type="match status" value="1"/>
</dbReference>
<keyword evidence="4" id="KW-1133">Transmembrane helix</keyword>
<accession>A0AAD3HAU6</accession>
<dbReference type="Pfam" id="PF00570">
    <property type="entry name" value="HRDC"/>
    <property type="match status" value="1"/>
</dbReference>
<feature type="region of interest" description="Disordered" evidence="3">
    <location>
        <begin position="540"/>
        <end position="565"/>
    </location>
</feature>
<dbReference type="InterPro" id="IPR045092">
    <property type="entry name" value="Rrp6-like"/>
</dbReference>
<dbReference type="SUPFAM" id="SSF53098">
    <property type="entry name" value="Ribonuclease H-like"/>
    <property type="match status" value="1"/>
</dbReference>
<protein>
    <recommendedName>
        <fullName evidence="5">HRDC domain-containing protein</fullName>
    </recommendedName>
</protein>
<keyword evidence="4" id="KW-0812">Transmembrane</keyword>
<dbReference type="Gene3D" id="1.10.150.80">
    <property type="entry name" value="HRDC domain"/>
    <property type="match status" value="1"/>
</dbReference>
<dbReference type="EMBL" id="BLLK01000056">
    <property type="protein sequence ID" value="GFH56765.1"/>
    <property type="molecule type" value="Genomic_DNA"/>
</dbReference>
<evidence type="ECO:0000259" key="5">
    <source>
        <dbReference type="PROSITE" id="PS50967"/>
    </source>
</evidence>
<evidence type="ECO:0000256" key="4">
    <source>
        <dbReference type="SAM" id="Phobius"/>
    </source>
</evidence>
<comment type="subcellular location">
    <subcellularLocation>
        <location evidence="1">Nucleus</location>
    </subcellularLocation>
</comment>
<keyword evidence="2" id="KW-0539">Nucleus</keyword>
<dbReference type="InterPro" id="IPR036397">
    <property type="entry name" value="RNaseH_sf"/>
</dbReference>
<sequence>MGRYRRKDKRYNNSSKDKFSKFSPLDVDLLESYLQYYHHSANKVCFPPSPNEYDSDDDDETIRMSNRQNRAFETDITWIGGHAFPALTQEILEQPYLALPNTLGTRERRTVYELCIHVGLYHTGAGIKFKNRYSVISVHPDGLEWCDEILKPISFPTVRCKPWFYRNDIGIPPTPRKGMKLSSSYLFSPHFLSRHKVRDITRKTKAVIEDLMAYPYQCIREEFESVESLSELPPFEEIKGTQNTVIVTTAEQMVQCAEALSNPEITEIGFDVEAYNASKYHQATCLIQLFTNIGTEYVIDVLAEGVWDQVFKLQPIFGDANVVKVGHGISGVDVPCLHRDFGIFIVNAFDTFEAATVLHLKCPKGLAKLCEYYKLPEDVERYMHLKKLYQNCDWRERPLQKDQIEYSIMDVRYLLQLRKCLTKDMLESDTVPPMVTNVYSQMVSPLKAEEKPNLERDISTNTNISTNEFSVIGGIDSMDLDDEHNQNGKMYNLAADSNYEDLNGNINNNDNDDDDDLEDDDFVYRGESEHNFGYDTLQMKRSKSGEEDDNSFFTAHDDNDGKSQSTIGSKVSELRYNQILMDALKISQQRCLLLWTEKKEPSDKNDMLIQMMRRAERLAGSGNENVKVWTKEDYWLYKELVEWREDVAKKIGIMPSMLCPLNLLVSVAYKRPSALINLRRLNYFLPDIFNHEEHSHHLEDLFSVVAGAGAENDTLINTDAIVRLYSERKIRRKTTPSTTEFETAKDKPNLDIVEMNEDDTQTQEEEGSMETNSIIGRVIDISAGPNIYHKLTLAAAVATIAVVTATLIKRKK</sequence>
<feature type="transmembrane region" description="Helical" evidence="4">
    <location>
        <begin position="787"/>
        <end position="808"/>
    </location>
</feature>
<dbReference type="GO" id="GO:0000166">
    <property type="term" value="F:nucleotide binding"/>
    <property type="evidence" value="ECO:0007669"/>
    <property type="project" value="InterPro"/>
</dbReference>
<feature type="domain" description="HRDC" evidence="5">
    <location>
        <begin position="630"/>
        <end position="715"/>
    </location>
</feature>
<dbReference type="InterPro" id="IPR002562">
    <property type="entry name" value="3'-5'_exonuclease_dom"/>
</dbReference>
<dbReference type="GO" id="GO:0071038">
    <property type="term" value="P:TRAMP-dependent tRNA surveillance pathway"/>
    <property type="evidence" value="ECO:0007669"/>
    <property type="project" value="TreeGrafter"/>
</dbReference>
<evidence type="ECO:0000256" key="1">
    <source>
        <dbReference type="ARBA" id="ARBA00004123"/>
    </source>
</evidence>
<gene>
    <name evidence="6" type="ORF">CTEN210_13241</name>
</gene>
<dbReference type="InterPro" id="IPR010997">
    <property type="entry name" value="HRDC-like_sf"/>
</dbReference>
<dbReference type="InterPro" id="IPR012337">
    <property type="entry name" value="RNaseH-like_sf"/>
</dbReference>
<dbReference type="SMART" id="SM00474">
    <property type="entry name" value="35EXOc"/>
    <property type="match status" value="1"/>
</dbReference>
<dbReference type="GO" id="GO:0071039">
    <property type="term" value="P:nuclear polyadenylation-dependent CUT catabolic process"/>
    <property type="evidence" value="ECO:0007669"/>
    <property type="project" value="TreeGrafter"/>
</dbReference>
<dbReference type="GO" id="GO:0000175">
    <property type="term" value="F:3'-5'-RNA exonuclease activity"/>
    <property type="evidence" value="ECO:0007669"/>
    <property type="project" value="InterPro"/>
</dbReference>
<name>A0AAD3HAU6_9STRA</name>
<dbReference type="GO" id="GO:0005730">
    <property type="term" value="C:nucleolus"/>
    <property type="evidence" value="ECO:0007669"/>
    <property type="project" value="TreeGrafter"/>
</dbReference>
<dbReference type="Gene3D" id="3.30.420.10">
    <property type="entry name" value="Ribonuclease H-like superfamily/Ribonuclease H"/>
    <property type="match status" value="1"/>
</dbReference>
<dbReference type="GO" id="GO:0000176">
    <property type="term" value="C:nuclear exosome (RNase complex)"/>
    <property type="evidence" value="ECO:0007669"/>
    <property type="project" value="TreeGrafter"/>
</dbReference>
<dbReference type="Proteomes" id="UP001054902">
    <property type="component" value="Unassembled WGS sequence"/>
</dbReference>
<dbReference type="InterPro" id="IPR044876">
    <property type="entry name" value="HRDC_dom_sf"/>
</dbReference>
<dbReference type="GO" id="GO:0003727">
    <property type="term" value="F:single-stranded RNA binding"/>
    <property type="evidence" value="ECO:0007669"/>
    <property type="project" value="TreeGrafter"/>
</dbReference>
<dbReference type="GO" id="GO:0071040">
    <property type="term" value="P:nuclear polyadenylation-dependent antisense transcript catabolic process"/>
    <property type="evidence" value="ECO:0007669"/>
    <property type="project" value="TreeGrafter"/>
</dbReference>
<evidence type="ECO:0000256" key="3">
    <source>
        <dbReference type="SAM" id="MobiDB-lite"/>
    </source>
</evidence>
<organism evidence="6 7">
    <name type="scientific">Chaetoceros tenuissimus</name>
    <dbReference type="NCBI Taxonomy" id="426638"/>
    <lineage>
        <taxon>Eukaryota</taxon>
        <taxon>Sar</taxon>
        <taxon>Stramenopiles</taxon>
        <taxon>Ochrophyta</taxon>
        <taxon>Bacillariophyta</taxon>
        <taxon>Coscinodiscophyceae</taxon>
        <taxon>Chaetocerotophycidae</taxon>
        <taxon>Chaetocerotales</taxon>
        <taxon>Chaetocerotaceae</taxon>
        <taxon>Chaetoceros</taxon>
    </lineage>
</organism>
<proteinExistence type="predicted"/>
<comment type="caution">
    <text evidence="6">The sequence shown here is derived from an EMBL/GenBank/DDBJ whole genome shotgun (WGS) entry which is preliminary data.</text>
</comment>
<dbReference type="PANTHER" id="PTHR12124">
    <property type="entry name" value="POLYMYOSITIS/SCLERODERMA AUTOANTIGEN-RELATED"/>
    <property type="match status" value="1"/>
</dbReference>
<evidence type="ECO:0000256" key="2">
    <source>
        <dbReference type="ARBA" id="ARBA00023242"/>
    </source>
</evidence>
<dbReference type="Pfam" id="PF01612">
    <property type="entry name" value="DNA_pol_A_exo1"/>
    <property type="match status" value="1"/>
</dbReference>
<dbReference type="PROSITE" id="PS50967">
    <property type="entry name" value="HRDC"/>
    <property type="match status" value="1"/>
</dbReference>
<dbReference type="GO" id="GO:0071036">
    <property type="term" value="P:nuclear polyadenylation-dependent snoRNA catabolic process"/>
    <property type="evidence" value="ECO:0007669"/>
    <property type="project" value="TreeGrafter"/>
</dbReference>
<dbReference type="GO" id="GO:0071044">
    <property type="term" value="P:histone mRNA catabolic process"/>
    <property type="evidence" value="ECO:0007669"/>
    <property type="project" value="TreeGrafter"/>
</dbReference>
<dbReference type="SUPFAM" id="SSF47819">
    <property type="entry name" value="HRDC-like"/>
    <property type="match status" value="1"/>
</dbReference>
<evidence type="ECO:0000313" key="6">
    <source>
        <dbReference type="EMBL" id="GFH56765.1"/>
    </source>
</evidence>
<dbReference type="InterPro" id="IPR002121">
    <property type="entry name" value="HRDC_dom"/>
</dbReference>
<evidence type="ECO:0000313" key="7">
    <source>
        <dbReference type="Proteomes" id="UP001054902"/>
    </source>
</evidence>